<dbReference type="EMBL" id="JAKNAX010000015">
    <property type="protein sequence ID" value="MDE1346298.1"/>
    <property type="molecule type" value="Genomic_DNA"/>
</dbReference>
<proteinExistence type="predicted"/>
<organism evidence="1 3">
    <name type="scientific">Vibrio aestuarianus</name>
    <dbReference type="NCBI Taxonomy" id="28171"/>
    <lineage>
        <taxon>Bacteria</taxon>
        <taxon>Pseudomonadati</taxon>
        <taxon>Pseudomonadota</taxon>
        <taxon>Gammaproteobacteria</taxon>
        <taxon>Vibrionales</taxon>
        <taxon>Vibrionaceae</taxon>
        <taxon>Vibrio</taxon>
    </lineage>
</organism>
<gene>
    <name evidence="1" type="ORF">L9X51_07645</name>
    <name evidence="2" type="ORF">PYE67_18495</name>
</gene>
<evidence type="ECO:0000313" key="4">
    <source>
        <dbReference type="Proteomes" id="UP001241226"/>
    </source>
</evidence>
<evidence type="ECO:0000313" key="2">
    <source>
        <dbReference type="EMBL" id="WGK86930.1"/>
    </source>
</evidence>
<evidence type="ECO:0000313" key="1">
    <source>
        <dbReference type="EMBL" id="MDE1346298.1"/>
    </source>
</evidence>
<dbReference type="AlphaFoldDB" id="A0A9X4F8L7"/>
<dbReference type="EMBL" id="CP118712">
    <property type="protein sequence ID" value="WGK86930.1"/>
    <property type="molecule type" value="Genomic_DNA"/>
</dbReference>
<name>A0A9X4F8L7_9VIBR</name>
<reference evidence="1 4" key="1">
    <citation type="submission" date="2022-02" db="EMBL/GenBank/DDBJ databases">
        <title>Emergence and expansion in Europe of a Vibrio aestuarianus clonal complex pathogenic for oysters.</title>
        <authorList>
            <person name="Mesnil A."/>
            <person name="Travers M.-A."/>
        </authorList>
    </citation>
    <scope>NUCLEOTIDE SEQUENCE</scope>
    <source>
        <strain evidence="1">19_064_15T1</strain>
        <strain evidence="2 4">U17</strain>
    </source>
</reference>
<sequence>MSHKIDEVEQFLLNLEHNEKRILSLCPDHLLLPTLPFFQLVHVINIEEVIKQLATIEIITGGQFIRVDGYLTLAIEEQLYQSEELRYLTLQLFEIMRF</sequence>
<accession>A0A9X4F8L7</accession>
<protein>
    <submittedName>
        <fullName evidence="1">Uncharacterized protein</fullName>
    </submittedName>
</protein>
<dbReference type="Proteomes" id="UP001241226">
    <property type="component" value="Chromosome 2"/>
</dbReference>
<dbReference type="Proteomes" id="UP001140978">
    <property type="component" value="Unassembled WGS sequence"/>
</dbReference>
<dbReference type="RefSeq" id="WP_176313690.1">
    <property type="nucleotide sequence ID" value="NZ_CALYLG010000372.1"/>
</dbReference>
<evidence type="ECO:0000313" key="3">
    <source>
        <dbReference type="Proteomes" id="UP001140978"/>
    </source>
</evidence>